<sequence>MARAHPAWNRTLAFFDMSREIVITSAAVALLYYRSSLQIHMLLGSVLCCSLAKVLKLLIRQERPAKETHGKTSFGMPSTHSAAVIYFGTYLACLVHPQRHCPSADLGSSLIARWSLLILILPTCTMAALSRAFNGYHTFKQVFAGMCLGAAFAGMWWSIRHKMYPYIDPLAEIVQLHVKFQPPFQIQHHEL</sequence>
<keyword evidence="1" id="KW-1133">Transmembrane helix</keyword>
<organism evidence="3 4">
    <name type="scientific">Coemansia asiatica</name>
    <dbReference type="NCBI Taxonomy" id="1052880"/>
    <lineage>
        <taxon>Eukaryota</taxon>
        <taxon>Fungi</taxon>
        <taxon>Fungi incertae sedis</taxon>
        <taxon>Zoopagomycota</taxon>
        <taxon>Kickxellomycotina</taxon>
        <taxon>Kickxellomycetes</taxon>
        <taxon>Kickxellales</taxon>
        <taxon>Kickxellaceae</taxon>
        <taxon>Coemansia</taxon>
    </lineage>
</organism>
<gene>
    <name evidence="3" type="ORF">LPJ64_002456</name>
</gene>
<feature type="transmembrane region" description="Helical" evidence="1">
    <location>
        <begin position="142"/>
        <end position="159"/>
    </location>
</feature>
<keyword evidence="1" id="KW-0812">Transmembrane</keyword>
<accession>A0A9W8CJP7</accession>
<dbReference type="Proteomes" id="UP001145021">
    <property type="component" value="Unassembled WGS sequence"/>
</dbReference>
<evidence type="ECO:0000313" key="3">
    <source>
        <dbReference type="EMBL" id="KAJ1646033.1"/>
    </source>
</evidence>
<dbReference type="Pfam" id="PF01569">
    <property type="entry name" value="PAP2"/>
    <property type="match status" value="1"/>
</dbReference>
<comment type="caution">
    <text evidence="3">The sequence shown here is derived from an EMBL/GenBank/DDBJ whole genome shotgun (WGS) entry which is preliminary data.</text>
</comment>
<evidence type="ECO:0000313" key="4">
    <source>
        <dbReference type="Proteomes" id="UP001145021"/>
    </source>
</evidence>
<dbReference type="AlphaFoldDB" id="A0A9W8CJP7"/>
<evidence type="ECO:0000259" key="2">
    <source>
        <dbReference type="Pfam" id="PF01569"/>
    </source>
</evidence>
<dbReference type="InterPro" id="IPR000326">
    <property type="entry name" value="PAP2/HPO"/>
</dbReference>
<feature type="domain" description="Phosphatidic acid phosphatase type 2/haloperoxidase" evidence="2">
    <location>
        <begin position="56"/>
        <end position="161"/>
    </location>
</feature>
<protein>
    <recommendedName>
        <fullName evidence="2">Phosphatidic acid phosphatase type 2/haloperoxidase domain-containing protein</fullName>
    </recommendedName>
</protein>
<dbReference type="Gene3D" id="1.20.144.10">
    <property type="entry name" value="Phosphatidic acid phosphatase type 2/haloperoxidase"/>
    <property type="match status" value="1"/>
</dbReference>
<dbReference type="GO" id="GO:0042392">
    <property type="term" value="F:sphingosine-1-phosphate phosphatase activity"/>
    <property type="evidence" value="ECO:0007669"/>
    <property type="project" value="TreeGrafter"/>
</dbReference>
<dbReference type="PANTHER" id="PTHR14969">
    <property type="entry name" value="SPHINGOSINE-1-PHOSPHATE PHOSPHOHYDROLASE"/>
    <property type="match status" value="1"/>
</dbReference>
<feature type="transmembrane region" description="Helical" evidence="1">
    <location>
        <begin position="110"/>
        <end position="130"/>
    </location>
</feature>
<proteinExistence type="predicted"/>
<keyword evidence="4" id="KW-1185">Reference proteome</keyword>
<reference evidence="3" key="1">
    <citation type="submission" date="2022-07" db="EMBL/GenBank/DDBJ databases">
        <title>Phylogenomic reconstructions and comparative analyses of Kickxellomycotina fungi.</title>
        <authorList>
            <person name="Reynolds N.K."/>
            <person name="Stajich J.E."/>
            <person name="Barry K."/>
            <person name="Grigoriev I.V."/>
            <person name="Crous P."/>
            <person name="Smith M.E."/>
        </authorList>
    </citation>
    <scope>NUCLEOTIDE SEQUENCE</scope>
    <source>
        <strain evidence="3">NBRC 105413</strain>
    </source>
</reference>
<evidence type="ECO:0000256" key="1">
    <source>
        <dbReference type="SAM" id="Phobius"/>
    </source>
</evidence>
<name>A0A9W8CJP7_9FUNG</name>
<dbReference type="InterPro" id="IPR036938">
    <property type="entry name" value="PAP2/HPO_sf"/>
</dbReference>
<feature type="transmembrane region" description="Helical" evidence="1">
    <location>
        <begin position="80"/>
        <end position="98"/>
    </location>
</feature>
<keyword evidence="1" id="KW-0472">Membrane</keyword>
<dbReference type="PANTHER" id="PTHR14969:SF13">
    <property type="entry name" value="AT30094P"/>
    <property type="match status" value="1"/>
</dbReference>
<dbReference type="SUPFAM" id="SSF48317">
    <property type="entry name" value="Acid phosphatase/Vanadium-dependent haloperoxidase"/>
    <property type="match status" value="1"/>
</dbReference>
<dbReference type="EMBL" id="JANBOH010000078">
    <property type="protein sequence ID" value="KAJ1646033.1"/>
    <property type="molecule type" value="Genomic_DNA"/>
</dbReference>